<keyword evidence="7" id="KW-1185">Reference proteome</keyword>
<dbReference type="PANTHER" id="PTHR12143:SF39">
    <property type="entry name" value="SECRETED PROTEIN"/>
    <property type="match status" value="1"/>
</dbReference>
<dbReference type="FunFam" id="1.20.1050.60:FF:000001">
    <property type="entry name" value="Putative alpha-1,2-mannosidase"/>
    <property type="match status" value="1"/>
</dbReference>
<dbReference type="Pfam" id="PF17678">
    <property type="entry name" value="Glyco_hydro_92N"/>
    <property type="match status" value="1"/>
</dbReference>
<dbReference type="AlphaFoldDB" id="A0A5K7S461"/>
<name>A0A5K7S461_9BACT</name>
<evidence type="ECO:0000313" key="6">
    <source>
        <dbReference type="EMBL" id="BBE16333.1"/>
    </source>
</evidence>
<dbReference type="Pfam" id="PF07971">
    <property type="entry name" value="Glyco_hydro_92"/>
    <property type="match status" value="1"/>
</dbReference>
<dbReference type="Proteomes" id="UP001193389">
    <property type="component" value="Chromosome"/>
</dbReference>
<dbReference type="NCBIfam" id="TIGR01180">
    <property type="entry name" value="aman2_put"/>
    <property type="match status" value="1"/>
</dbReference>
<dbReference type="SUPFAM" id="SSF48208">
    <property type="entry name" value="Six-hairpin glycosidases"/>
    <property type="match status" value="1"/>
</dbReference>
<dbReference type="Gene3D" id="2.70.98.10">
    <property type="match status" value="1"/>
</dbReference>
<dbReference type="GO" id="GO:0000224">
    <property type="term" value="F:peptide-N4-(N-acetyl-beta-glucosaminyl)asparagine amidase activity"/>
    <property type="evidence" value="ECO:0007669"/>
    <property type="project" value="TreeGrafter"/>
</dbReference>
<accession>A0A5K7S461</accession>
<dbReference type="RefSeq" id="WP_318349415.1">
    <property type="nucleotide sequence ID" value="NZ_AP018694.1"/>
</dbReference>
<dbReference type="EMBL" id="AP018694">
    <property type="protein sequence ID" value="BBE16333.1"/>
    <property type="molecule type" value="Genomic_DNA"/>
</dbReference>
<keyword evidence="3" id="KW-0106">Calcium</keyword>
<dbReference type="InterPro" id="IPR014718">
    <property type="entry name" value="GH-type_carb-bd"/>
</dbReference>
<organism evidence="6 7">
    <name type="scientific">Aquipluma nitroreducens</name>
    <dbReference type="NCBI Taxonomy" id="2010828"/>
    <lineage>
        <taxon>Bacteria</taxon>
        <taxon>Pseudomonadati</taxon>
        <taxon>Bacteroidota</taxon>
        <taxon>Bacteroidia</taxon>
        <taxon>Marinilabiliales</taxon>
        <taxon>Prolixibacteraceae</taxon>
        <taxon>Aquipluma</taxon>
    </lineage>
</organism>
<evidence type="ECO:0000256" key="2">
    <source>
        <dbReference type="ARBA" id="ARBA00011245"/>
    </source>
</evidence>
<dbReference type="Gene3D" id="3.30.2080.10">
    <property type="entry name" value="GH92 mannosidase domain"/>
    <property type="match status" value="1"/>
</dbReference>
<evidence type="ECO:0000259" key="5">
    <source>
        <dbReference type="Pfam" id="PF17678"/>
    </source>
</evidence>
<evidence type="ECO:0000256" key="1">
    <source>
        <dbReference type="ARBA" id="ARBA00001913"/>
    </source>
</evidence>
<comment type="subunit">
    <text evidence="2">Monomer.</text>
</comment>
<reference evidence="6" key="1">
    <citation type="journal article" date="2020" name="Int. J. Syst. Evol. Microbiol.">
        <title>Aquipluma nitroreducens gen. nov. sp. nov., a novel facultatively anaerobic bacterium isolated from a freshwater lake.</title>
        <authorList>
            <person name="Watanabe M."/>
            <person name="Kojima H."/>
            <person name="Fukui M."/>
        </authorList>
    </citation>
    <scope>NUCLEOTIDE SEQUENCE</scope>
    <source>
        <strain evidence="6">MeG22</strain>
    </source>
</reference>
<dbReference type="InterPro" id="IPR008928">
    <property type="entry name" value="6-hairpin_glycosidase_sf"/>
</dbReference>
<dbReference type="GO" id="GO:0005975">
    <property type="term" value="P:carbohydrate metabolic process"/>
    <property type="evidence" value="ECO:0007669"/>
    <property type="project" value="InterPro"/>
</dbReference>
<dbReference type="InterPro" id="IPR041371">
    <property type="entry name" value="GH92_N"/>
</dbReference>
<dbReference type="InterPro" id="IPR005887">
    <property type="entry name" value="GH92_a_mannosidase_put"/>
</dbReference>
<evidence type="ECO:0000256" key="3">
    <source>
        <dbReference type="ARBA" id="ARBA00022837"/>
    </source>
</evidence>
<sequence length="719" mass="81530">MNQSAKFFSTLFYVLMNVFASSGQSKHPVDYVNPFVGAAEFGHCFPGACVPFGMIQVGPETGNGNWAYCSGYQSTDSSINGFSQTRLNGTGCPDLGDLLMLPFTGEPVRKTYKSGFRKELEKASPGYYSVQLSDFDVKAEMTATEHTAIHRYTFQGKEKPQLLVDFQSGLVGSEKHLYDHVLDAKVILENPTTVSGYTRTKVWLDRTYYYVIKFSKPYTSKVLLPKLKEQEKAPRYVFSFDLNPGETLLVKVALSSTRIDGANKNLQAEIKNWDFENIRTAAKRKWNELLSRVQIEGSTEQKNIFYTSMYHLFIQPNNIADVNQPPFYSTLSLWDTYRAAHPLYTILAPERVDGFVNSMLHQYDQQGFLPIWALWGKETYCMIANHAVPVVVDAYLKGFRGFDDEKAYQAVKTSLTKNHQNSEWEVYNKYGYYPFDLIKTESVSKTLESVFDDYCAAQFAKALNKTDDYNYFLKRSLFYKNLFDQQTKLMRGKDSKGQWRKPFNSFELSQASSSGGDYTEGNAWQYTWHIQHDVPGLIDLMGSSDYFTAKLDSLFEMSSKKEGSGFVIDVTGLIGQYAQGNEPSHHVAYLYTLAGKPWKTQKLIREICQTQYQDKINGLCGNDDCGQMSAWYIFTNLGFYPVNPCGGEFVLGAPQLPKARIKLQNSKSFTVEAVNFSKDNIYVQLVELNGVLFLKSTISYSDIIQGGTLRFIMGNKPAK</sequence>
<dbReference type="InterPro" id="IPR050883">
    <property type="entry name" value="PNGase"/>
</dbReference>
<dbReference type="Gene3D" id="1.20.1610.10">
    <property type="entry name" value="alpha-1,2-mannosidases domains"/>
    <property type="match status" value="1"/>
</dbReference>
<dbReference type="FunFam" id="3.30.2080.10:FF:000001">
    <property type="entry name" value="Alpha-1,2-mannosidase subfamily"/>
    <property type="match status" value="1"/>
</dbReference>
<evidence type="ECO:0000259" key="4">
    <source>
        <dbReference type="Pfam" id="PF07971"/>
    </source>
</evidence>
<protein>
    <submittedName>
        <fullName evidence="6">Alpha-1,2-mannosidase</fullName>
    </submittedName>
</protein>
<dbReference type="Gene3D" id="1.20.1050.60">
    <property type="entry name" value="alpha-1,2-mannosidase"/>
    <property type="match status" value="1"/>
</dbReference>
<comment type="cofactor">
    <cofactor evidence="1">
        <name>Ca(2+)</name>
        <dbReference type="ChEBI" id="CHEBI:29108"/>
    </cofactor>
</comment>
<dbReference type="PANTHER" id="PTHR12143">
    <property type="entry name" value="PEPTIDE N-GLYCANASE PNGASE -RELATED"/>
    <property type="match status" value="1"/>
</dbReference>
<feature type="domain" description="Glycosyl hydrolase family 92 N-terminal" evidence="5">
    <location>
        <begin position="31"/>
        <end position="255"/>
    </location>
</feature>
<dbReference type="InterPro" id="IPR012939">
    <property type="entry name" value="Glyco_hydro_92"/>
</dbReference>
<gene>
    <name evidence="6" type="ORF">AQPE_0470</name>
</gene>
<dbReference type="GO" id="GO:0030246">
    <property type="term" value="F:carbohydrate binding"/>
    <property type="evidence" value="ECO:0007669"/>
    <property type="project" value="InterPro"/>
</dbReference>
<dbReference type="KEGG" id="anf:AQPE_0470"/>
<proteinExistence type="predicted"/>
<evidence type="ECO:0000313" key="7">
    <source>
        <dbReference type="Proteomes" id="UP001193389"/>
    </source>
</evidence>
<dbReference type="GO" id="GO:0006516">
    <property type="term" value="P:glycoprotein catabolic process"/>
    <property type="evidence" value="ECO:0007669"/>
    <property type="project" value="TreeGrafter"/>
</dbReference>
<dbReference type="GO" id="GO:0005829">
    <property type="term" value="C:cytosol"/>
    <property type="evidence" value="ECO:0007669"/>
    <property type="project" value="TreeGrafter"/>
</dbReference>
<feature type="domain" description="Glycosyl hydrolase family 92" evidence="4">
    <location>
        <begin position="261"/>
        <end position="715"/>
    </location>
</feature>